<feature type="transmembrane region" description="Helical" evidence="1">
    <location>
        <begin position="97"/>
        <end position="117"/>
    </location>
</feature>
<proteinExistence type="predicted"/>
<feature type="transmembrane region" description="Helical" evidence="1">
    <location>
        <begin position="65"/>
        <end position="85"/>
    </location>
</feature>
<feature type="transmembrane region" description="Helical" evidence="1">
    <location>
        <begin position="193"/>
        <end position="213"/>
    </location>
</feature>
<keyword evidence="1" id="KW-0812">Transmembrane</keyword>
<keyword evidence="1" id="KW-1133">Transmembrane helix</keyword>
<protein>
    <submittedName>
        <fullName evidence="2">Uncharacterized protein</fullName>
    </submittedName>
</protein>
<dbReference type="EMBL" id="JNAJ01000004">
    <property type="protein sequence ID" value="KGF93111.1"/>
    <property type="molecule type" value="Genomic_DNA"/>
</dbReference>
<accession>A0A0A1ZX30</accession>
<gene>
    <name evidence="2" type="ORF">EU93_0286</name>
</gene>
<reference evidence="3" key="1">
    <citation type="journal article" date="2014" name="Sci. Data">
        <title>Genomes of diverse isolates of the marine cyanobacterium Prochlorococcus.</title>
        <authorList>
            <person name="Biller S."/>
            <person name="Berube P."/>
            <person name="Thompson J."/>
            <person name="Kelly L."/>
            <person name="Roggensack S."/>
            <person name="Awad L."/>
            <person name="Roache-Johnson K."/>
            <person name="Ding H."/>
            <person name="Giovannoni S.J."/>
            <person name="Moore L.R."/>
            <person name="Chisholm S.W."/>
        </authorList>
    </citation>
    <scope>NUCLEOTIDE SEQUENCE [LARGE SCALE GENOMIC DNA]</scope>
</reference>
<feature type="transmembrane region" description="Helical" evidence="1">
    <location>
        <begin position="225"/>
        <end position="244"/>
    </location>
</feature>
<keyword evidence="1" id="KW-0472">Membrane</keyword>
<dbReference type="AlphaFoldDB" id="A0A0A1ZX30"/>
<feature type="transmembrane region" description="Helical" evidence="1">
    <location>
        <begin position="144"/>
        <end position="172"/>
    </location>
</feature>
<name>A0A0A1ZX30_PROMR</name>
<evidence type="ECO:0000313" key="2">
    <source>
        <dbReference type="EMBL" id="KGF93111.1"/>
    </source>
</evidence>
<evidence type="ECO:0000313" key="3">
    <source>
        <dbReference type="Proteomes" id="UP000030491"/>
    </source>
</evidence>
<comment type="caution">
    <text evidence="2">The sequence shown here is derived from an EMBL/GenBank/DDBJ whole genome shotgun (WGS) entry which is preliminary data.</text>
</comment>
<dbReference type="Proteomes" id="UP000030491">
    <property type="component" value="Unassembled WGS sequence"/>
</dbReference>
<organism evidence="2 3">
    <name type="scientific">Prochlorococcus marinus str. MIT 9116</name>
    <dbReference type="NCBI Taxonomy" id="167544"/>
    <lineage>
        <taxon>Bacteria</taxon>
        <taxon>Bacillati</taxon>
        <taxon>Cyanobacteriota</taxon>
        <taxon>Cyanophyceae</taxon>
        <taxon>Synechococcales</taxon>
        <taxon>Prochlorococcaceae</taxon>
        <taxon>Prochlorococcus</taxon>
    </lineage>
</organism>
<evidence type="ECO:0000256" key="1">
    <source>
        <dbReference type="SAM" id="Phobius"/>
    </source>
</evidence>
<sequence>MKKFLRKFINRHSFFIAFVSILFFLSTYLNSRNLVPSRNPNYQNISKSLSEISFINSFFFSVKEISLFGIAEVSILILTIVIIVYNRLYFINYYNKFSYYLKILLFSLLTFEELSFLTEDRFNFLDSFNNQNELNLHNSNFLSIYIFDFVPIFGKVGLITFLVTILLFIIGYGSFFKKLNKLNFIFLERRNSFYSNLYFLNLFLSNAIIYFSLTEFYGSLMQVNPGYIFNLELVEFFLYSLFLIDTIDKLKLVKK</sequence>
<feature type="transmembrane region" description="Helical" evidence="1">
    <location>
        <begin position="12"/>
        <end position="29"/>
    </location>
</feature>